<evidence type="ECO:0000256" key="1">
    <source>
        <dbReference type="SAM" id="Phobius"/>
    </source>
</evidence>
<dbReference type="EMBL" id="OCTN01000008">
    <property type="protein sequence ID" value="SOH95141.1"/>
    <property type="molecule type" value="Genomic_DNA"/>
</dbReference>
<protein>
    <submittedName>
        <fullName evidence="2">Uncharacterized protein</fullName>
    </submittedName>
</protein>
<keyword evidence="3" id="KW-1185">Reference proteome</keyword>
<dbReference type="AlphaFoldDB" id="A0A2C9CUE9"/>
<reference evidence="3" key="1">
    <citation type="submission" date="2017-09" db="EMBL/GenBank/DDBJ databases">
        <authorList>
            <person name="Varghese N."/>
            <person name="Submissions S."/>
        </authorList>
    </citation>
    <scope>NUCLEOTIDE SEQUENCE [LARGE SCALE GENOMIC DNA]</scope>
    <source>
        <strain evidence="3">C7</strain>
    </source>
</reference>
<name>A0A2C9CUE9_9RHOB</name>
<keyword evidence="1" id="KW-1133">Transmembrane helix</keyword>
<evidence type="ECO:0000313" key="2">
    <source>
        <dbReference type="EMBL" id="SOH95141.1"/>
    </source>
</evidence>
<evidence type="ECO:0000313" key="3">
    <source>
        <dbReference type="Proteomes" id="UP000220034"/>
    </source>
</evidence>
<sequence length="165" mass="17922">MRGVVYALKGAAAGVLIGVALPYIPALGMSSMHDMASEMSMGDTHDHSMHDHPMREVTSGLPVPAVTHLVFPDAMDGYNVQILPRNFEFTPAAINRAVQDNQGHAHLYINGVKIQRVYSNWFHLPSSLLQPGVNLVSITLNANDHSEWAQDGTAISSTVRVVLPE</sequence>
<dbReference type="Proteomes" id="UP000220034">
    <property type="component" value="Unassembled WGS sequence"/>
</dbReference>
<feature type="transmembrane region" description="Helical" evidence="1">
    <location>
        <begin position="6"/>
        <end position="29"/>
    </location>
</feature>
<gene>
    <name evidence="2" type="ORF">SAMN06273572_10813</name>
</gene>
<proteinExistence type="predicted"/>
<accession>A0A2C9CUE9</accession>
<keyword evidence="1" id="KW-0812">Transmembrane</keyword>
<keyword evidence="1" id="KW-0472">Membrane</keyword>
<organism evidence="2 3">
    <name type="scientific">Pontivivens marinum</name>
    <dbReference type="NCBI Taxonomy" id="1690039"/>
    <lineage>
        <taxon>Bacteria</taxon>
        <taxon>Pseudomonadati</taxon>
        <taxon>Pseudomonadota</taxon>
        <taxon>Alphaproteobacteria</taxon>
        <taxon>Rhodobacterales</taxon>
        <taxon>Paracoccaceae</taxon>
        <taxon>Pontivivens</taxon>
    </lineage>
</organism>